<evidence type="ECO:0000313" key="2">
    <source>
        <dbReference type="EMBL" id="ODV85439.1"/>
    </source>
</evidence>
<evidence type="ECO:0000313" key="3">
    <source>
        <dbReference type="Proteomes" id="UP000094801"/>
    </source>
</evidence>
<feature type="region of interest" description="Disordered" evidence="1">
    <location>
        <begin position="268"/>
        <end position="383"/>
    </location>
</feature>
<dbReference type="Proteomes" id="UP000094801">
    <property type="component" value="Unassembled WGS sequence"/>
</dbReference>
<gene>
    <name evidence="2" type="ORF">CANARDRAFT_22972</name>
</gene>
<name>A0A1E4T109_9ASCO</name>
<feature type="compositionally biased region" description="Basic residues" evidence="1">
    <location>
        <begin position="293"/>
        <end position="306"/>
    </location>
</feature>
<sequence>MSEYLNTNENVFLDDVEDEDNLLSDKRRCGSVLIITDPSERIDETNNNKIQTNASGSLVIKPPSARTSSSSPSPSSSPSRVSKPVERMGTVPMIGSLIYFRRRRTLSADDHQHDKFDKDQIIGPALLHSRSKSDPLMHGTHLQHAKRDSIALIDDIESETEVVDTDSNFDTSKDVNDVSYILGKYHFDENGDRSPRQAKDRRLSPTDYSPLSSDTRASFFETEAAQQQNYFENSDDVEEDAFNLLDRRIDTQRQKSIYRFDNEIKHNHHNHHHHQLPTDDSQCAQCKSNNENHHHKHHHQHHHKHSNSNSNAGNEQYQYIPGASEPRSAYENEEHQITTDSNQTQNTHSEDGDDSLVRYTGAGDENSHVPGSQQLEGKNRKHQRRLTCAMKFTKPRVVEI</sequence>
<feature type="compositionally biased region" description="Basic and acidic residues" evidence="1">
    <location>
        <begin position="328"/>
        <end position="337"/>
    </location>
</feature>
<dbReference type="AlphaFoldDB" id="A0A1E4T109"/>
<feature type="compositionally biased region" description="Polar residues" evidence="1">
    <location>
        <begin position="338"/>
        <end position="347"/>
    </location>
</feature>
<keyword evidence="3" id="KW-1185">Reference proteome</keyword>
<reference evidence="3" key="1">
    <citation type="submission" date="2016-04" db="EMBL/GenBank/DDBJ databases">
        <title>Comparative genomics of biotechnologically important yeasts.</title>
        <authorList>
            <consortium name="DOE Joint Genome Institute"/>
            <person name="Riley R."/>
            <person name="Haridas S."/>
            <person name="Wolfe K.H."/>
            <person name="Lopes M.R."/>
            <person name="Hittinger C.T."/>
            <person name="Goker M."/>
            <person name="Salamov A."/>
            <person name="Wisecaver J."/>
            <person name="Long T.M."/>
            <person name="Aerts A.L."/>
            <person name="Barry K."/>
            <person name="Choi C."/>
            <person name="Clum A."/>
            <person name="Coughlan A.Y."/>
            <person name="Deshpande S."/>
            <person name="Douglass A.P."/>
            <person name="Hanson S.J."/>
            <person name="Klenk H.-P."/>
            <person name="Labutti K."/>
            <person name="Lapidus A."/>
            <person name="Lindquist E."/>
            <person name="Lipzen A."/>
            <person name="Meier-Kolthoff J.P."/>
            <person name="Ohm R.A."/>
            <person name="Otillar R.P."/>
            <person name="Pangilinan J."/>
            <person name="Peng Y."/>
            <person name="Rokas A."/>
            <person name="Rosa C.A."/>
            <person name="Scheuner C."/>
            <person name="Sibirny A.A."/>
            <person name="Slot J.C."/>
            <person name="Stielow J.B."/>
            <person name="Sun H."/>
            <person name="Kurtzman C.P."/>
            <person name="Blackwell M."/>
            <person name="Grigoriev I.V."/>
            <person name="Jeffries T.W."/>
        </authorList>
    </citation>
    <scope>NUCLEOTIDE SEQUENCE [LARGE SCALE GENOMIC DNA]</scope>
    <source>
        <strain evidence="3">NRRL YB-2248</strain>
    </source>
</reference>
<feature type="compositionally biased region" description="Basic and acidic residues" evidence="1">
    <location>
        <begin position="186"/>
        <end position="204"/>
    </location>
</feature>
<protein>
    <submittedName>
        <fullName evidence="2">Uncharacterized protein</fullName>
    </submittedName>
</protein>
<feature type="region of interest" description="Disordered" evidence="1">
    <location>
        <begin position="186"/>
        <end position="214"/>
    </location>
</feature>
<organism evidence="2 3">
    <name type="scientific">[Candida] arabinofermentans NRRL YB-2248</name>
    <dbReference type="NCBI Taxonomy" id="983967"/>
    <lineage>
        <taxon>Eukaryota</taxon>
        <taxon>Fungi</taxon>
        <taxon>Dikarya</taxon>
        <taxon>Ascomycota</taxon>
        <taxon>Saccharomycotina</taxon>
        <taxon>Pichiomycetes</taxon>
        <taxon>Pichiales</taxon>
        <taxon>Pichiaceae</taxon>
        <taxon>Ogataea</taxon>
        <taxon>Ogataea/Candida clade</taxon>
    </lineage>
</organism>
<evidence type="ECO:0000256" key="1">
    <source>
        <dbReference type="SAM" id="MobiDB-lite"/>
    </source>
</evidence>
<feature type="compositionally biased region" description="Polar residues" evidence="1">
    <location>
        <begin position="47"/>
        <end position="56"/>
    </location>
</feature>
<accession>A0A1E4T109</accession>
<dbReference type="EMBL" id="KV453852">
    <property type="protein sequence ID" value="ODV85439.1"/>
    <property type="molecule type" value="Genomic_DNA"/>
</dbReference>
<feature type="region of interest" description="Disordered" evidence="1">
    <location>
        <begin position="44"/>
        <end position="87"/>
    </location>
</feature>
<feature type="compositionally biased region" description="Low complexity" evidence="1">
    <location>
        <begin position="61"/>
        <end position="82"/>
    </location>
</feature>
<proteinExistence type="predicted"/>